<accession>A0A0E3QID8</accession>
<dbReference type="InterPro" id="IPR023214">
    <property type="entry name" value="HAD_sf"/>
</dbReference>
<keyword evidence="6" id="KW-0460">Magnesium</keyword>
<feature type="transmembrane region" description="Helical" evidence="10">
    <location>
        <begin position="78"/>
        <end position="97"/>
    </location>
</feature>
<feature type="transmembrane region" description="Helical" evidence="10">
    <location>
        <begin position="730"/>
        <end position="751"/>
    </location>
</feature>
<dbReference type="GO" id="GO:0012505">
    <property type="term" value="C:endomembrane system"/>
    <property type="evidence" value="ECO:0007669"/>
    <property type="project" value="UniProtKB-SubCell"/>
</dbReference>
<keyword evidence="5" id="KW-0067">ATP-binding</keyword>
<dbReference type="InterPro" id="IPR036412">
    <property type="entry name" value="HAD-like_sf"/>
</dbReference>
<dbReference type="AlphaFoldDB" id="A0A0E3QID8"/>
<dbReference type="Gene3D" id="2.70.150.10">
    <property type="entry name" value="Calcium-transporting ATPase, cytoplasmic transduction domain A"/>
    <property type="match status" value="1"/>
</dbReference>
<evidence type="ECO:0000256" key="2">
    <source>
        <dbReference type="ARBA" id="ARBA00022553"/>
    </source>
</evidence>
<organism evidence="12 13">
    <name type="scientific">Methanosarcina barkeri str. Wiesmoor</name>
    <dbReference type="NCBI Taxonomy" id="1434109"/>
    <lineage>
        <taxon>Archaea</taxon>
        <taxon>Methanobacteriati</taxon>
        <taxon>Methanobacteriota</taxon>
        <taxon>Stenosarchaea group</taxon>
        <taxon>Methanomicrobia</taxon>
        <taxon>Methanosarcinales</taxon>
        <taxon>Methanosarcinaceae</taxon>
        <taxon>Methanosarcina</taxon>
    </lineage>
</organism>
<dbReference type="PROSITE" id="PS00154">
    <property type="entry name" value="ATPASE_E1_E2"/>
    <property type="match status" value="1"/>
</dbReference>
<evidence type="ECO:0000313" key="12">
    <source>
        <dbReference type="EMBL" id="AKB49757.1"/>
    </source>
</evidence>
<dbReference type="GO" id="GO:0005524">
    <property type="term" value="F:ATP binding"/>
    <property type="evidence" value="ECO:0007669"/>
    <property type="project" value="UniProtKB-KW"/>
</dbReference>
<dbReference type="SFLD" id="SFLDG00002">
    <property type="entry name" value="C1.7:_P-type_atpase_like"/>
    <property type="match status" value="1"/>
</dbReference>
<evidence type="ECO:0000256" key="3">
    <source>
        <dbReference type="ARBA" id="ARBA00022692"/>
    </source>
</evidence>
<proteinExistence type="predicted"/>
<evidence type="ECO:0000256" key="9">
    <source>
        <dbReference type="ARBA" id="ARBA00023136"/>
    </source>
</evidence>
<feature type="transmembrane region" description="Helical" evidence="10">
    <location>
        <begin position="241"/>
        <end position="262"/>
    </location>
</feature>
<name>A0A0E3QID8_METBA</name>
<dbReference type="InterPro" id="IPR004014">
    <property type="entry name" value="ATPase_P-typ_cation-transptr_N"/>
</dbReference>
<dbReference type="GO" id="GO:0005388">
    <property type="term" value="F:P-type calcium transporter activity"/>
    <property type="evidence" value="ECO:0007669"/>
    <property type="project" value="InterPro"/>
</dbReference>
<dbReference type="Pfam" id="PF00690">
    <property type="entry name" value="Cation_ATPase_N"/>
    <property type="match status" value="1"/>
</dbReference>
<keyword evidence="7" id="KW-1278">Translocase</keyword>
<keyword evidence="3 10" id="KW-0812">Transmembrane</keyword>
<feature type="transmembrane region" description="Helical" evidence="10">
    <location>
        <begin position="844"/>
        <end position="863"/>
    </location>
</feature>
<dbReference type="FunFam" id="3.40.50.1000:FF:000028">
    <property type="entry name" value="Calcium-transporting P-type ATPase, putative"/>
    <property type="match status" value="1"/>
</dbReference>
<dbReference type="PATRIC" id="fig|1434109.4.peg.607"/>
<evidence type="ECO:0000256" key="5">
    <source>
        <dbReference type="ARBA" id="ARBA00022840"/>
    </source>
</evidence>
<dbReference type="InterPro" id="IPR001757">
    <property type="entry name" value="P_typ_ATPase"/>
</dbReference>
<feature type="transmembrane region" description="Helical" evidence="10">
    <location>
        <begin position="875"/>
        <end position="895"/>
    </location>
</feature>
<evidence type="ECO:0000256" key="7">
    <source>
        <dbReference type="ARBA" id="ARBA00022967"/>
    </source>
</evidence>
<dbReference type="SFLD" id="SFLDF00027">
    <property type="entry name" value="p-type_atpase"/>
    <property type="match status" value="1"/>
</dbReference>
<evidence type="ECO:0000256" key="8">
    <source>
        <dbReference type="ARBA" id="ARBA00022989"/>
    </source>
</evidence>
<dbReference type="GO" id="GO:0016887">
    <property type="term" value="F:ATP hydrolysis activity"/>
    <property type="evidence" value="ECO:0007669"/>
    <property type="project" value="InterPro"/>
</dbReference>
<reference evidence="12 13" key="1">
    <citation type="submission" date="2014-07" db="EMBL/GenBank/DDBJ databases">
        <title>Methanogenic archaea and the global carbon cycle.</title>
        <authorList>
            <person name="Henriksen J.R."/>
            <person name="Luke J."/>
            <person name="Reinhart S."/>
            <person name="Benedict M.N."/>
            <person name="Youngblut N.D."/>
            <person name="Metcalf M.E."/>
            <person name="Whitaker R.J."/>
            <person name="Metcalf W.W."/>
        </authorList>
    </citation>
    <scope>NUCLEOTIDE SEQUENCE [LARGE SCALE GENOMIC DNA]</scope>
    <source>
        <strain evidence="12 13">Wiesmoor</strain>
    </source>
</reference>
<feature type="transmembrane region" description="Helical" evidence="10">
    <location>
        <begin position="804"/>
        <end position="824"/>
    </location>
</feature>
<dbReference type="SFLD" id="SFLDS00003">
    <property type="entry name" value="Haloacid_Dehalogenase"/>
    <property type="match status" value="1"/>
</dbReference>
<dbReference type="Pfam" id="PF13246">
    <property type="entry name" value="Cation_ATPase"/>
    <property type="match status" value="1"/>
</dbReference>
<dbReference type="FunFam" id="2.70.150.10:FF:000160">
    <property type="entry name" value="Sarcoplasmic/endoplasmic reticulum calcium ATPase 1"/>
    <property type="match status" value="1"/>
</dbReference>
<evidence type="ECO:0000256" key="4">
    <source>
        <dbReference type="ARBA" id="ARBA00022741"/>
    </source>
</evidence>
<dbReference type="SUPFAM" id="SSF81653">
    <property type="entry name" value="Calcium ATPase, transduction domain A"/>
    <property type="match status" value="1"/>
</dbReference>
<keyword evidence="8 10" id="KW-1133">Transmembrane helix</keyword>
<feature type="transmembrane region" description="Helical" evidence="10">
    <location>
        <begin position="778"/>
        <end position="798"/>
    </location>
</feature>
<dbReference type="InterPro" id="IPR005782">
    <property type="entry name" value="P-type_ATPase_IIA"/>
</dbReference>
<dbReference type="InterPro" id="IPR008250">
    <property type="entry name" value="ATPase_P-typ_transduc_dom_A_sf"/>
</dbReference>
<keyword evidence="4" id="KW-0547">Nucleotide-binding</keyword>
<comment type="subcellular location">
    <subcellularLocation>
        <location evidence="1">Endomembrane system</location>
        <topology evidence="1">Multi-pass membrane protein</topology>
    </subcellularLocation>
</comment>
<keyword evidence="9 10" id="KW-0472">Membrane</keyword>
<feature type="transmembrane region" description="Helical" evidence="10">
    <location>
        <begin position="702"/>
        <end position="724"/>
    </location>
</feature>
<dbReference type="InterPro" id="IPR023299">
    <property type="entry name" value="ATPase_P-typ_cyto_dom_N"/>
</dbReference>
<dbReference type="Pfam" id="PF00122">
    <property type="entry name" value="E1-E2_ATPase"/>
    <property type="match status" value="1"/>
</dbReference>
<dbReference type="InterPro" id="IPR006068">
    <property type="entry name" value="ATPase_P-typ_cation-transptr_C"/>
</dbReference>
<feature type="transmembrane region" description="Helical" evidence="10">
    <location>
        <begin position="49"/>
        <end position="72"/>
    </location>
</feature>
<evidence type="ECO:0000256" key="6">
    <source>
        <dbReference type="ARBA" id="ARBA00022842"/>
    </source>
</evidence>
<evidence type="ECO:0000256" key="1">
    <source>
        <dbReference type="ARBA" id="ARBA00004127"/>
    </source>
</evidence>
<dbReference type="PRINTS" id="PR00119">
    <property type="entry name" value="CATATPASE"/>
</dbReference>
<dbReference type="KEGG" id="mbw:MSBRW_0504"/>
<dbReference type="InterPro" id="IPR023298">
    <property type="entry name" value="ATPase_P-typ_TM_dom_sf"/>
</dbReference>
<dbReference type="InterPro" id="IPR044492">
    <property type="entry name" value="P_typ_ATPase_HD_dom"/>
</dbReference>
<dbReference type="NCBIfam" id="TIGR01116">
    <property type="entry name" value="ATPase-IIA1_Ca"/>
    <property type="match status" value="1"/>
</dbReference>
<feature type="domain" description="Cation-transporting P-type ATPase N-terminal" evidence="11">
    <location>
        <begin position="1"/>
        <end position="74"/>
    </location>
</feature>
<evidence type="ECO:0000259" key="11">
    <source>
        <dbReference type="SMART" id="SM00831"/>
    </source>
</evidence>
<dbReference type="InterPro" id="IPR059000">
    <property type="entry name" value="ATPase_P-type_domA"/>
</dbReference>
<dbReference type="PRINTS" id="PR00120">
    <property type="entry name" value="HATPASE"/>
</dbReference>
<evidence type="ECO:0000256" key="10">
    <source>
        <dbReference type="SAM" id="Phobius"/>
    </source>
</evidence>
<dbReference type="InterPro" id="IPR018303">
    <property type="entry name" value="ATPase_P-typ_P_site"/>
</dbReference>
<dbReference type="SUPFAM" id="SSF56784">
    <property type="entry name" value="HAD-like"/>
    <property type="match status" value="1"/>
</dbReference>
<sequence>MYYDQEINSVFEELGVSEAGLSFEEAEKRLEEYGENELKEKEKVSVLQLFISQFKSILILILITASIVSALLGELVDAIVIIFTVFLAGILSFVQEYRAEKAIELLRSLTSPEATVKRDGVEKRVPSKNLVPGDLILIQTGDRIPADARLVKEFNLKTDESSLTGESVPVQKSIEALPSETSEADRTNMVYTGTAVAYGRGSAIVTATGMNTAFGELAGLLGTIERSRTPLQESLDKFGRWIGTATLVIVAFVAMLGVFYGFPLLDMFLWGVALAVAAIPEALPAVVTVGLGLGVRRMVKRHALVRKLPSVETLGATNVICSDKTGTLTQNKMTVEKICVNDQVLKVTGAGYSPEGEFFNRDEKVSTDDPHLQILLLGAVLCNDAGLFKESDTWEIKGDPTEAALVVVAAKSGLHKVELDQKYSRLGEIPFSSERKRMTTFNKLETDSSNFPIKGLTAFSKGAPEVILGSCTKIFLDGEIKSLSPEMKQLIEGKVKEMADQALRVMALSFRLLDEELYIEKTSSKELPSERIEEDMVFSGLMGMRDPPREEVKVAIQKCEDAGIKTVMITGDHKITASAIAKELGILKANDLTLTGSELDRLEDVEFEDKVERVSVYARVYPTHKLRVIDALKKKGYVVAMTGDGVNDAPALKAADMGIAMGITGTDVSKEASSMILTDDNFASIVAAVEEGRNIFKNIRNFITYGLSAHIGEVLIVLIAILGWQILPLIAVQILWINLITDGLPPMALSVEPPDNGIMKQKPRNVEKGLITRREISASLGIGGLIALQALLVLNWALDRNFSIEKLQTLIFTLVVFSEMFNAFNWRSDRYSIFSLGLFTNRPLVYAVLTTVILQLVVIYVPFFQTAFRTVPLSLFEWGVVLSLASTTLISMELIKYFSGRSSQENIKEKMNFD</sequence>
<dbReference type="HOGENOM" id="CLU_002360_1_0_2"/>
<protein>
    <submittedName>
        <fullName evidence="12">Cation-transporting ATPase, E1-E2 family</fullName>
    </submittedName>
</protein>
<dbReference type="SUPFAM" id="SSF81665">
    <property type="entry name" value="Calcium ATPase, transmembrane domain M"/>
    <property type="match status" value="1"/>
</dbReference>
<dbReference type="Gene3D" id="3.40.50.1000">
    <property type="entry name" value="HAD superfamily/HAD-like"/>
    <property type="match status" value="1"/>
</dbReference>
<dbReference type="GO" id="GO:0016020">
    <property type="term" value="C:membrane"/>
    <property type="evidence" value="ECO:0007669"/>
    <property type="project" value="InterPro"/>
</dbReference>
<dbReference type="NCBIfam" id="TIGR01494">
    <property type="entry name" value="ATPase_P-type"/>
    <property type="match status" value="2"/>
</dbReference>
<dbReference type="Gene3D" id="1.20.1110.10">
    <property type="entry name" value="Calcium-transporting ATPase, transmembrane domain"/>
    <property type="match status" value="1"/>
</dbReference>
<dbReference type="Pfam" id="PF00689">
    <property type="entry name" value="Cation_ATPase_C"/>
    <property type="match status" value="1"/>
</dbReference>
<keyword evidence="2" id="KW-0597">Phosphoprotein</keyword>
<dbReference type="SUPFAM" id="SSF81660">
    <property type="entry name" value="Metal cation-transporting ATPase, ATP-binding domain N"/>
    <property type="match status" value="1"/>
</dbReference>
<dbReference type="Gene3D" id="3.40.1110.10">
    <property type="entry name" value="Calcium-transporting ATPase, cytoplasmic domain N"/>
    <property type="match status" value="1"/>
</dbReference>
<gene>
    <name evidence="12" type="ORF">MSBRW_0504</name>
</gene>
<dbReference type="PANTHER" id="PTHR42861">
    <property type="entry name" value="CALCIUM-TRANSPORTING ATPASE"/>
    <property type="match status" value="1"/>
</dbReference>
<dbReference type="FunFam" id="3.40.1110.10:FF:000094">
    <property type="entry name" value="Cation-transporting P-type ATPase"/>
    <property type="match status" value="1"/>
</dbReference>
<dbReference type="EMBL" id="CP009526">
    <property type="protein sequence ID" value="AKB49757.1"/>
    <property type="molecule type" value="Genomic_DNA"/>
</dbReference>
<feature type="transmembrane region" description="Helical" evidence="10">
    <location>
        <begin position="268"/>
        <end position="293"/>
    </location>
</feature>
<dbReference type="FunFam" id="3.40.50.1000:FF:000001">
    <property type="entry name" value="Phospholipid-transporting ATPase IC"/>
    <property type="match status" value="1"/>
</dbReference>
<evidence type="ECO:0000313" key="13">
    <source>
        <dbReference type="Proteomes" id="UP000033038"/>
    </source>
</evidence>
<dbReference type="Proteomes" id="UP000033038">
    <property type="component" value="Chromosome"/>
</dbReference>
<dbReference type="SMART" id="SM00831">
    <property type="entry name" value="Cation_ATPase_N"/>
    <property type="match status" value="1"/>
</dbReference>